<feature type="coiled-coil region" evidence="1">
    <location>
        <begin position="67"/>
        <end position="149"/>
    </location>
</feature>
<evidence type="ECO:0000256" key="1">
    <source>
        <dbReference type="SAM" id="Coils"/>
    </source>
</evidence>
<feature type="coiled-coil region" evidence="1">
    <location>
        <begin position="490"/>
        <end position="564"/>
    </location>
</feature>
<evidence type="ECO:0000313" key="2">
    <source>
        <dbReference type="EMBL" id="EAY14652.1"/>
    </source>
</evidence>
<dbReference type="VEuPathDB" id="TrichDB:TVAG_460690"/>
<dbReference type="AlphaFoldDB" id="A2DY43"/>
<dbReference type="KEGG" id="tva:4772645"/>
<keyword evidence="1" id="KW-0175">Coiled coil</keyword>
<sequence length="619" mass="71039">MSKVLINYLKKQVEELRNQNSQLVLENEQLKTTLKNSAPTTPKKQDKQNVEEIKKSAKEFDDLVYCNTQLALANEALADTIEQLKEELAATRKNEDSTIGEYKTDQFIAKVQEEMRKEKLNSDKLAEENKELKTLLLEQNEKLKKLRANSPKKSNEKGKNQELIKALHLDPDTAKYINELPDAKGFAQIQTIINQINEKSKLQYEVLNGVLFELKKLMEAEMNTPGTRDRLFIDFVDQNIKIHGGGKQIALLTGTNLSNRAVPLEKFIDKEDPLYQLFIAQFLLSCKLIKQNSRYTEEFERINKEMAKHGMKDISELENVIVSSMNNEDENDSLLERNAKVTETNRLLSAENTQLADHLAELSKDHSSLSLKLTEKDKQIDTLKKMNSLLKGENEDQKAQITQLMDQISNISNPITIKSHSDIISAGIVDDLRNKVSKLQSKVRQLKRKQRNEISELTGIYESQRMSLSQSAEIYLSQASAEARKLPEDLQKSNLDIMRKSNEIEDLRRQIDSLKRGKATLEAQLNESERKNSKLLQSSQEKEIQFAKELAEKQREDKRKTKELKQSAVWPFLCAANMVALEYGISVDDINDFARVMQLAKKDISNLRYFQQNSVKFTK</sequence>
<evidence type="ECO:0000313" key="3">
    <source>
        <dbReference type="Proteomes" id="UP000001542"/>
    </source>
</evidence>
<reference evidence="2" key="1">
    <citation type="submission" date="2006-10" db="EMBL/GenBank/DDBJ databases">
        <authorList>
            <person name="Amadeo P."/>
            <person name="Zhao Q."/>
            <person name="Wortman J."/>
            <person name="Fraser-Liggett C."/>
            <person name="Carlton J."/>
        </authorList>
    </citation>
    <scope>NUCLEOTIDE SEQUENCE</scope>
    <source>
        <strain evidence="2">G3</strain>
    </source>
</reference>
<accession>A2DY43</accession>
<name>A2DY43_TRIV3</name>
<gene>
    <name evidence="2" type="ORF">TVAG_460690</name>
</gene>
<feature type="coiled-coil region" evidence="1">
    <location>
        <begin position="380"/>
        <end position="456"/>
    </location>
</feature>
<dbReference type="EMBL" id="DS113267">
    <property type="protein sequence ID" value="EAY14652.1"/>
    <property type="molecule type" value="Genomic_DNA"/>
</dbReference>
<protein>
    <submittedName>
        <fullName evidence="2">Uncharacterized protein</fullName>
    </submittedName>
</protein>
<dbReference type="RefSeq" id="XP_001326875.1">
    <property type="nucleotide sequence ID" value="XM_001326840.1"/>
</dbReference>
<dbReference type="VEuPathDB" id="TrichDB:TVAGG3_0644450"/>
<feature type="coiled-coil region" evidence="1">
    <location>
        <begin position="6"/>
        <end position="33"/>
    </location>
</feature>
<dbReference type="InParanoid" id="A2DY43"/>
<keyword evidence="3" id="KW-1185">Reference proteome</keyword>
<reference evidence="2" key="2">
    <citation type="journal article" date="2007" name="Science">
        <title>Draft genome sequence of the sexually transmitted pathogen Trichomonas vaginalis.</title>
        <authorList>
            <person name="Carlton J.M."/>
            <person name="Hirt R.P."/>
            <person name="Silva J.C."/>
            <person name="Delcher A.L."/>
            <person name="Schatz M."/>
            <person name="Zhao Q."/>
            <person name="Wortman J.R."/>
            <person name="Bidwell S.L."/>
            <person name="Alsmark U.C.M."/>
            <person name="Besteiro S."/>
            <person name="Sicheritz-Ponten T."/>
            <person name="Noel C.J."/>
            <person name="Dacks J.B."/>
            <person name="Foster P.G."/>
            <person name="Simillion C."/>
            <person name="Van de Peer Y."/>
            <person name="Miranda-Saavedra D."/>
            <person name="Barton G.J."/>
            <person name="Westrop G.D."/>
            <person name="Mueller S."/>
            <person name="Dessi D."/>
            <person name="Fiori P.L."/>
            <person name="Ren Q."/>
            <person name="Paulsen I."/>
            <person name="Zhang H."/>
            <person name="Bastida-Corcuera F.D."/>
            <person name="Simoes-Barbosa A."/>
            <person name="Brown M.T."/>
            <person name="Hayes R.D."/>
            <person name="Mukherjee M."/>
            <person name="Okumura C.Y."/>
            <person name="Schneider R."/>
            <person name="Smith A.J."/>
            <person name="Vanacova S."/>
            <person name="Villalvazo M."/>
            <person name="Haas B.J."/>
            <person name="Pertea M."/>
            <person name="Feldblyum T.V."/>
            <person name="Utterback T.R."/>
            <person name="Shu C.L."/>
            <person name="Osoegawa K."/>
            <person name="de Jong P.J."/>
            <person name="Hrdy I."/>
            <person name="Horvathova L."/>
            <person name="Zubacova Z."/>
            <person name="Dolezal P."/>
            <person name="Malik S.B."/>
            <person name="Logsdon J.M. Jr."/>
            <person name="Henze K."/>
            <person name="Gupta A."/>
            <person name="Wang C.C."/>
            <person name="Dunne R.L."/>
            <person name="Upcroft J.A."/>
            <person name="Upcroft P."/>
            <person name="White O."/>
            <person name="Salzberg S.L."/>
            <person name="Tang P."/>
            <person name="Chiu C.-H."/>
            <person name="Lee Y.-S."/>
            <person name="Embley T.M."/>
            <person name="Coombs G.H."/>
            <person name="Mottram J.C."/>
            <person name="Tachezy J."/>
            <person name="Fraser-Liggett C.M."/>
            <person name="Johnson P.J."/>
        </authorList>
    </citation>
    <scope>NUCLEOTIDE SEQUENCE [LARGE SCALE GENOMIC DNA]</scope>
    <source>
        <strain evidence="2">G3</strain>
    </source>
</reference>
<dbReference type="SMR" id="A2DY43"/>
<organism evidence="2 3">
    <name type="scientific">Trichomonas vaginalis (strain ATCC PRA-98 / G3)</name>
    <dbReference type="NCBI Taxonomy" id="412133"/>
    <lineage>
        <taxon>Eukaryota</taxon>
        <taxon>Metamonada</taxon>
        <taxon>Parabasalia</taxon>
        <taxon>Trichomonadida</taxon>
        <taxon>Trichomonadidae</taxon>
        <taxon>Trichomonas</taxon>
    </lineage>
</organism>
<dbReference type="Proteomes" id="UP000001542">
    <property type="component" value="Unassembled WGS sequence"/>
</dbReference>
<dbReference type="STRING" id="5722.A2DY43"/>
<proteinExistence type="predicted"/>